<protein>
    <submittedName>
        <fullName evidence="1">HlyU family transcriptional regulator</fullName>
    </submittedName>
</protein>
<organism evidence="1 2">
    <name type="scientific">Vibrio zhugei</name>
    <dbReference type="NCBI Taxonomy" id="2479546"/>
    <lineage>
        <taxon>Bacteria</taxon>
        <taxon>Pseudomonadati</taxon>
        <taxon>Pseudomonadota</taxon>
        <taxon>Gammaproteobacteria</taxon>
        <taxon>Vibrionales</taxon>
        <taxon>Vibrionaceae</taxon>
        <taxon>Vibrio</taxon>
    </lineage>
</organism>
<accession>A0ABV7CBT6</accession>
<reference evidence="2" key="1">
    <citation type="journal article" date="2019" name="Int. J. Syst. Evol. Microbiol.">
        <title>The Global Catalogue of Microorganisms (GCM) 10K type strain sequencing project: providing services to taxonomists for standard genome sequencing and annotation.</title>
        <authorList>
            <consortium name="The Broad Institute Genomics Platform"/>
            <consortium name="The Broad Institute Genome Sequencing Center for Infectious Disease"/>
            <person name="Wu L."/>
            <person name="Ma J."/>
        </authorList>
    </citation>
    <scope>NUCLEOTIDE SEQUENCE [LARGE SCALE GENOMIC DNA]</scope>
    <source>
        <strain evidence="2">KCTC 62784</strain>
    </source>
</reference>
<comment type="caution">
    <text evidence="1">The sequence shown here is derived from an EMBL/GenBank/DDBJ whole genome shotgun (WGS) entry which is preliminary data.</text>
</comment>
<dbReference type="EMBL" id="JBHRSE010000103">
    <property type="protein sequence ID" value="MFC3025078.1"/>
    <property type="molecule type" value="Genomic_DNA"/>
</dbReference>
<dbReference type="Proteomes" id="UP001595384">
    <property type="component" value="Unassembled WGS sequence"/>
</dbReference>
<keyword evidence="2" id="KW-1185">Reference proteome</keyword>
<proteinExistence type="predicted"/>
<name>A0ABV7CBT6_9VIBR</name>
<dbReference type="InterPro" id="IPR018772">
    <property type="entry name" value="Transcription_activator_HlyU"/>
</dbReference>
<dbReference type="Pfam" id="PF10115">
    <property type="entry name" value="HlyU"/>
    <property type="match status" value="1"/>
</dbReference>
<evidence type="ECO:0000313" key="1">
    <source>
        <dbReference type="EMBL" id="MFC3025078.1"/>
    </source>
</evidence>
<dbReference type="RefSeq" id="WP_123014283.1">
    <property type="nucleotide sequence ID" value="NZ_AP024912.1"/>
</dbReference>
<gene>
    <name evidence="1" type="ORF">ACFODT_14825</name>
</gene>
<evidence type="ECO:0000313" key="2">
    <source>
        <dbReference type="Proteomes" id="UP001595384"/>
    </source>
</evidence>
<sequence>MGLFTRLFGEKKAVVKPEVTPVEYQGYFIYQEALEEGRQFRVAGRITKSIDGEEKEHRFIRSDVLASEQEANELMLSKAKMFIDQMGDNIFA</sequence>